<dbReference type="InterPro" id="IPR027824">
    <property type="entry name" value="DUF4469"/>
</dbReference>
<name>A0A9E6ZLS6_9FLAO</name>
<dbReference type="Proteomes" id="UP000831290">
    <property type="component" value="Chromosome"/>
</dbReference>
<dbReference type="InterPro" id="IPR049893">
    <property type="entry name" value="Bvu_2165-like_IHF-HU-DNA_bdg"/>
</dbReference>
<feature type="domain" description="DUF4469" evidence="1">
    <location>
        <begin position="130"/>
        <end position="225"/>
    </location>
</feature>
<dbReference type="Pfam" id="PF14734">
    <property type="entry name" value="DUF4469"/>
    <property type="match status" value="1"/>
</dbReference>
<evidence type="ECO:0000259" key="1">
    <source>
        <dbReference type="Pfam" id="PF14734"/>
    </source>
</evidence>
<dbReference type="Pfam" id="PF14848">
    <property type="entry name" value="HU-DNA_bdg"/>
    <property type="match status" value="1"/>
</dbReference>
<organism evidence="3 4">
    <name type="scientific">Abyssalbus ytuae</name>
    <dbReference type="NCBI Taxonomy" id="2926907"/>
    <lineage>
        <taxon>Bacteria</taxon>
        <taxon>Pseudomonadati</taxon>
        <taxon>Bacteroidota</taxon>
        <taxon>Flavobacteriia</taxon>
        <taxon>Flavobacteriales</taxon>
        <taxon>Flavobacteriaceae</taxon>
        <taxon>Abyssalbus</taxon>
    </lineage>
</organism>
<gene>
    <name evidence="3" type="ORF">MQE35_02355</name>
</gene>
<dbReference type="CDD" id="cd13833">
    <property type="entry name" value="HU_IHF_like"/>
    <property type="match status" value="1"/>
</dbReference>
<dbReference type="RefSeq" id="WP_255844156.1">
    <property type="nucleotide sequence ID" value="NZ_CP094358.1"/>
</dbReference>
<feature type="domain" description="Bvu-2165-like IHF-HU-like DNA-binding" evidence="2">
    <location>
        <begin position="3"/>
        <end position="121"/>
    </location>
</feature>
<dbReference type="CDD" id="cd12843">
    <property type="entry name" value="Bvu_2165_C_like"/>
    <property type="match status" value="1"/>
</dbReference>
<dbReference type="AlphaFoldDB" id="A0A9E6ZLS6"/>
<evidence type="ECO:0000259" key="2">
    <source>
        <dbReference type="Pfam" id="PF14848"/>
    </source>
</evidence>
<accession>A0A9E6ZLS6</accession>
<sequence length="235" mass="25704">MSLKYSLKKNLLTPQPDDYTARPQGVKSYDLENIIAQMLTKGSTVTRTDILAVLNNFFEVVGDITANGGTINTDLFKTKFSITGVFDSATDGFDKNRHTIKINTNTGKILKEALAKIQVEKVTTPEIIPHIIEVKDSISGSINNQITSNGILEITGSLLKIEGNHPNNGVYLIAKDGTKHQVTTIADNKPTRLFVMLPTLNPGQYTLQVTTQHKGGTPLLNTPRTGIFNKLLTVI</sequence>
<evidence type="ECO:0000313" key="4">
    <source>
        <dbReference type="Proteomes" id="UP000831290"/>
    </source>
</evidence>
<keyword evidence="4" id="KW-1185">Reference proteome</keyword>
<dbReference type="EMBL" id="CP094358">
    <property type="protein sequence ID" value="UOB18152.1"/>
    <property type="molecule type" value="Genomic_DNA"/>
</dbReference>
<dbReference type="KEGG" id="fbm:MQE35_02355"/>
<dbReference type="Gene3D" id="2.70.50.70">
    <property type="match status" value="1"/>
</dbReference>
<protein>
    <submittedName>
        <fullName evidence="3">DUF4469 domain-containing protein</fullName>
    </submittedName>
</protein>
<proteinExistence type="predicted"/>
<evidence type="ECO:0000313" key="3">
    <source>
        <dbReference type="EMBL" id="UOB18152.1"/>
    </source>
</evidence>
<reference evidence="3" key="1">
    <citation type="submission" date="2022-03" db="EMBL/GenBank/DDBJ databases">
        <title>Description of Abyssus ytuae gen. nov., sp. nov., a novel member of the family Flavobacteriaceae isolated from the sediment of Mariana Trench.</title>
        <authorList>
            <person name="Zhang J."/>
            <person name="Xu X."/>
        </authorList>
    </citation>
    <scope>NUCLEOTIDE SEQUENCE</scope>
    <source>
        <strain evidence="3">MT3330</strain>
    </source>
</reference>